<dbReference type="EMBL" id="JACXVP010000006">
    <property type="protein sequence ID" value="KAG5601132.1"/>
    <property type="molecule type" value="Genomic_DNA"/>
</dbReference>
<dbReference type="PANTHER" id="PTHR47926:SF436">
    <property type="entry name" value="PENTATRICOPEPTIDE REPEAT-CONTAINING PROTEIN ELI1, CHLOROPLASTIC-LIKE ISOFORM X2"/>
    <property type="match status" value="1"/>
</dbReference>
<dbReference type="FunFam" id="1.25.40.10:FF:000031">
    <property type="entry name" value="Pentatricopeptide repeat-containing protein mitochondrial"/>
    <property type="match status" value="1"/>
</dbReference>
<reference evidence="7 8" key="1">
    <citation type="submission" date="2020-09" db="EMBL/GenBank/DDBJ databases">
        <title>De no assembly of potato wild relative species, Solanum commersonii.</title>
        <authorList>
            <person name="Cho K."/>
        </authorList>
    </citation>
    <scope>NUCLEOTIDE SEQUENCE [LARGE SCALE GENOMIC DNA]</scope>
    <source>
        <strain evidence="7">LZ3.2</strain>
        <tissue evidence="7">Leaf</tissue>
    </source>
</reference>
<accession>A0A9J5YPU1</accession>
<dbReference type="InterPro" id="IPR032867">
    <property type="entry name" value="DYW_dom"/>
</dbReference>
<dbReference type="Gene3D" id="1.50.10.130">
    <property type="entry name" value="Terpene synthase, N-terminal domain"/>
    <property type="match status" value="1"/>
</dbReference>
<protein>
    <recommendedName>
        <fullName evidence="9">Pentatricopeptide repeat-containing protein</fullName>
    </recommendedName>
</protein>
<dbReference type="Pfam" id="PF03936">
    <property type="entry name" value="Terpene_synth_C"/>
    <property type="match status" value="1"/>
</dbReference>
<dbReference type="InterPro" id="IPR001906">
    <property type="entry name" value="Terpene_synth_N"/>
</dbReference>
<name>A0A9J5YPU1_SOLCO</name>
<dbReference type="InterPro" id="IPR046848">
    <property type="entry name" value="E_motif"/>
</dbReference>
<evidence type="ECO:0000256" key="2">
    <source>
        <dbReference type="ARBA" id="ARBA00022737"/>
    </source>
</evidence>
<evidence type="ECO:0008006" key="9">
    <source>
        <dbReference type="Google" id="ProtNLM"/>
    </source>
</evidence>
<dbReference type="Pfam" id="PF01397">
    <property type="entry name" value="Terpene_synth"/>
    <property type="match status" value="1"/>
</dbReference>
<dbReference type="SUPFAM" id="SSF48576">
    <property type="entry name" value="Terpenoid synthases"/>
    <property type="match status" value="1"/>
</dbReference>
<feature type="repeat" description="PPR" evidence="3">
    <location>
        <begin position="660"/>
        <end position="694"/>
    </location>
</feature>
<dbReference type="InterPro" id="IPR011990">
    <property type="entry name" value="TPR-like_helical_dom_sf"/>
</dbReference>
<dbReference type="InterPro" id="IPR005630">
    <property type="entry name" value="Terpene_synthase_metal-bd"/>
</dbReference>
<dbReference type="GO" id="GO:0003723">
    <property type="term" value="F:RNA binding"/>
    <property type="evidence" value="ECO:0007669"/>
    <property type="project" value="InterPro"/>
</dbReference>
<evidence type="ECO:0000313" key="8">
    <source>
        <dbReference type="Proteomes" id="UP000824120"/>
    </source>
</evidence>
<dbReference type="SUPFAM" id="SSF48239">
    <property type="entry name" value="Terpenoid cyclases/Protein prenyltransferases"/>
    <property type="match status" value="1"/>
</dbReference>
<dbReference type="InterPro" id="IPR008930">
    <property type="entry name" value="Terpenoid_cyclase/PrenylTrfase"/>
</dbReference>
<dbReference type="GO" id="GO:0008270">
    <property type="term" value="F:zinc ion binding"/>
    <property type="evidence" value="ECO:0007669"/>
    <property type="project" value="InterPro"/>
</dbReference>
<feature type="domain" description="DYW" evidence="6">
    <location>
        <begin position="897"/>
        <end position="975"/>
    </location>
</feature>
<gene>
    <name evidence="7" type="ORF">H5410_032502</name>
</gene>
<dbReference type="InterPro" id="IPR046960">
    <property type="entry name" value="PPR_At4g14850-like_plant"/>
</dbReference>
<comment type="caution">
    <text evidence="7">The sequence shown here is derived from an EMBL/GenBank/DDBJ whole genome shotgun (WGS) entry which is preliminary data.</text>
</comment>
<organism evidence="7 8">
    <name type="scientific">Solanum commersonii</name>
    <name type="common">Commerson's wild potato</name>
    <name type="synonym">Commerson's nightshade</name>
    <dbReference type="NCBI Taxonomy" id="4109"/>
    <lineage>
        <taxon>Eukaryota</taxon>
        <taxon>Viridiplantae</taxon>
        <taxon>Streptophyta</taxon>
        <taxon>Embryophyta</taxon>
        <taxon>Tracheophyta</taxon>
        <taxon>Spermatophyta</taxon>
        <taxon>Magnoliopsida</taxon>
        <taxon>eudicotyledons</taxon>
        <taxon>Gunneridae</taxon>
        <taxon>Pentapetalae</taxon>
        <taxon>asterids</taxon>
        <taxon>lamiids</taxon>
        <taxon>Solanales</taxon>
        <taxon>Solanaceae</taxon>
        <taxon>Solanoideae</taxon>
        <taxon>Solaneae</taxon>
        <taxon>Solanum</taxon>
    </lineage>
</organism>
<dbReference type="OrthoDB" id="1688675at2759"/>
<feature type="domain" description="Terpene synthase metal-binding" evidence="5">
    <location>
        <begin position="458"/>
        <end position="580"/>
    </location>
</feature>
<dbReference type="Proteomes" id="UP000824120">
    <property type="component" value="Chromosome 6"/>
</dbReference>
<dbReference type="Gene3D" id="1.10.600.10">
    <property type="entry name" value="Farnesyl Diphosphate Synthase"/>
    <property type="match status" value="1"/>
</dbReference>
<evidence type="ECO:0000313" key="7">
    <source>
        <dbReference type="EMBL" id="KAG5601132.1"/>
    </source>
</evidence>
<dbReference type="Pfam" id="PF20431">
    <property type="entry name" value="E_motif"/>
    <property type="match status" value="1"/>
</dbReference>
<evidence type="ECO:0000259" key="6">
    <source>
        <dbReference type="Pfam" id="PF14432"/>
    </source>
</evidence>
<keyword evidence="8" id="KW-1185">Reference proteome</keyword>
<evidence type="ECO:0000259" key="4">
    <source>
        <dbReference type="Pfam" id="PF01397"/>
    </source>
</evidence>
<dbReference type="PANTHER" id="PTHR47926">
    <property type="entry name" value="PENTATRICOPEPTIDE REPEAT-CONTAINING PROTEIN"/>
    <property type="match status" value="1"/>
</dbReference>
<dbReference type="NCBIfam" id="TIGR00756">
    <property type="entry name" value="PPR"/>
    <property type="match status" value="2"/>
</dbReference>
<feature type="domain" description="Terpene synthase N-terminal" evidence="4">
    <location>
        <begin position="325"/>
        <end position="397"/>
    </location>
</feature>
<evidence type="ECO:0000256" key="1">
    <source>
        <dbReference type="ARBA" id="ARBA00006643"/>
    </source>
</evidence>
<dbReference type="InterPro" id="IPR036965">
    <property type="entry name" value="Terpene_synth_N_sf"/>
</dbReference>
<dbReference type="InterPro" id="IPR008949">
    <property type="entry name" value="Isoprenoid_synthase_dom_sf"/>
</dbReference>
<comment type="similarity">
    <text evidence="1">Belongs to the PPR family. PCMP-H subfamily.</text>
</comment>
<proteinExistence type="inferred from homology"/>
<dbReference type="InterPro" id="IPR002885">
    <property type="entry name" value="PPR_rpt"/>
</dbReference>
<keyword evidence="2" id="KW-0677">Repeat</keyword>
<evidence type="ECO:0000259" key="5">
    <source>
        <dbReference type="Pfam" id="PF03936"/>
    </source>
</evidence>
<evidence type="ECO:0000256" key="3">
    <source>
        <dbReference type="PROSITE-ProRule" id="PRU00708"/>
    </source>
</evidence>
<sequence length="975" mass="109756">MLQYHFSYYDLNIHSIPVTSKSKASSENVVTSSENAIEVSIDIEDVSLNVAADPTIDVGVRKSARGSRPPIWHKGYVVKSGSSICLYPLSANIDYSGLSSKYQSYVSKFSTKTKPSSYTEAAVDKRWVLAIKVDECQRIVAGTSQLMIDNSIPASMYLADYKGKKQANVVTGPLSGGNLVNTNFIGPPDMSHLDTMSRPQQQQTTMPMPQFQFAQSTSGNSGVHNVANGSVNMAAEFNKWMNDRNCRPSATAHRKFSKSFTHWRLQPRRSESEAASENMVTTPENAIEVLVDIEDVSPNVVTDHTADVGVKKSVRGSRPPIWHKDYVVKADVFKQFTKPDGKFKETLTNDVQGLLSLYEASHLRVHDKEILEKAFTLTTNHPEFMLPSLTNSLKVQVIEVLRFAKLNFNVLQKLHQKEFSELTSVINDTFDAYVNKRVPFTDAIQSFLLGLIQILEMKKLQVRTFMRDAQLLDVGYTPNCEEYMKNALVNCGYMMTATTSLIGIDEFISRETFEWMINEPLIVRSISVINRITCDMTGHEDEQQRAHIPLIIECYMKEYGASKEETYIEFQKEITNAWKDINNPLIFSPTEVPMFVLERVLNCARVMDTLYQEGDGYTNSKGNVKNMINLLLVESINSGNVLVGKWVHMYALKTIEHEIDIVVATTLINMYAKCGRIDDAFRVFLVMPRRNVITWNAMLSGLAMQGKGDMVLDLFGQMIREVKPDNVTFTAILSACSHSGLVDQGYLEEAESIIRGMTIPPNEVVLGSLLGSCSVHKNLELGECLIKELVQMYPDNTKYHVLLSNMYSLAGKNDKANSIRVVLRSRGVRKVPGISSIYVGGQIHCFSAGDKLHLQSQEIYMMLDEMIRKIRLAGYAPDTACQKFSGSNDGDYYGYGQEEKEQALFSHSEKLAVCFGLISTQAGMPIYIFKNLRICQDCHSAMKIVSKIYNREIVIRDRNRFHCFKLGSCSCFDYW</sequence>
<dbReference type="PROSITE" id="PS51375">
    <property type="entry name" value="PPR"/>
    <property type="match status" value="1"/>
</dbReference>
<dbReference type="GO" id="GO:0010333">
    <property type="term" value="F:terpene synthase activity"/>
    <property type="evidence" value="ECO:0007669"/>
    <property type="project" value="InterPro"/>
</dbReference>
<dbReference type="Gene3D" id="1.25.40.10">
    <property type="entry name" value="Tetratricopeptide repeat domain"/>
    <property type="match status" value="2"/>
</dbReference>
<dbReference type="Pfam" id="PF13041">
    <property type="entry name" value="PPR_2"/>
    <property type="match status" value="1"/>
</dbReference>
<dbReference type="Pfam" id="PF14432">
    <property type="entry name" value="DYW_deaminase"/>
    <property type="match status" value="1"/>
</dbReference>
<dbReference type="GO" id="GO:0000287">
    <property type="term" value="F:magnesium ion binding"/>
    <property type="evidence" value="ECO:0007669"/>
    <property type="project" value="InterPro"/>
</dbReference>
<dbReference type="GO" id="GO:0009451">
    <property type="term" value="P:RNA modification"/>
    <property type="evidence" value="ECO:0007669"/>
    <property type="project" value="InterPro"/>
</dbReference>
<dbReference type="AlphaFoldDB" id="A0A9J5YPU1"/>